<comment type="caution">
    <text evidence="1">The sequence shown here is derived from an EMBL/GenBank/DDBJ whole genome shotgun (WGS) entry which is preliminary data.</text>
</comment>
<dbReference type="OrthoDB" id="7585928at2"/>
<dbReference type="Proteomes" id="UP000225379">
    <property type="component" value="Unassembled WGS sequence"/>
</dbReference>
<dbReference type="EMBL" id="PDKW01000039">
    <property type="protein sequence ID" value="PGH58074.1"/>
    <property type="molecule type" value="Genomic_DNA"/>
</dbReference>
<dbReference type="RefSeq" id="WP_098736059.1">
    <property type="nucleotide sequence ID" value="NZ_PDKW01000039.1"/>
</dbReference>
<evidence type="ECO:0000313" key="2">
    <source>
        <dbReference type="Proteomes" id="UP000225379"/>
    </source>
</evidence>
<dbReference type="AlphaFoldDB" id="A0A2B8B9T7"/>
<reference evidence="2" key="1">
    <citation type="submission" date="2017-10" db="EMBL/GenBank/DDBJ databases">
        <authorList>
            <person name="Kravchenko I.K."/>
            <person name="Grouzdev D.S."/>
        </authorList>
    </citation>
    <scope>NUCLEOTIDE SEQUENCE [LARGE SCALE GENOMIC DNA]</scope>
    <source>
        <strain evidence="2">B2</strain>
    </source>
</reference>
<sequence length="87" mass="9155">MPIRYDADLARFEAACTVEDALPLAEWLEATAAPRVDLSACMDLHTALLQLLLAARPTMTAGPEDAFLARWVGPALGVPPSPGGKPA</sequence>
<organism evidence="1 2">
    <name type="scientific">Azospirillum palustre</name>
    <dbReference type="NCBI Taxonomy" id="2044885"/>
    <lineage>
        <taxon>Bacteria</taxon>
        <taxon>Pseudomonadati</taxon>
        <taxon>Pseudomonadota</taxon>
        <taxon>Alphaproteobacteria</taxon>
        <taxon>Rhodospirillales</taxon>
        <taxon>Azospirillaceae</taxon>
        <taxon>Azospirillum</taxon>
    </lineage>
</organism>
<accession>A0A2B8B9T7</accession>
<gene>
    <name evidence="1" type="ORF">CRT60_08960</name>
</gene>
<protein>
    <submittedName>
        <fullName evidence="1">Uncharacterized protein</fullName>
    </submittedName>
</protein>
<name>A0A2B8B9T7_9PROT</name>
<evidence type="ECO:0000313" key="1">
    <source>
        <dbReference type="EMBL" id="PGH58074.1"/>
    </source>
</evidence>
<proteinExistence type="predicted"/>
<keyword evidence="2" id="KW-1185">Reference proteome</keyword>